<dbReference type="GO" id="GO:0046872">
    <property type="term" value="F:metal ion binding"/>
    <property type="evidence" value="ECO:0007669"/>
    <property type="project" value="UniProtKB-KW"/>
</dbReference>
<evidence type="ECO:0000313" key="6">
    <source>
        <dbReference type="EMBL" id="KSU76775.1"/>
    </source>
</evidence>
<comment type="similarity">
    <text evidence="1">Belongs to the bacterial solute-binding protein ModA family.</text>
</comment>
<sequence>MKRRSVAAVLPAVSALLLAAGLTGCAGGAPAGMAGASTEGASGSQTLTVFAAASLKSSFTELAKTFEAQHPGTSVTLSFAGSSDLATQIGQGAPADVFASADTKNMDKVTGAGLADGSPRVFATNTLAIAVPAGNAANVTGFQDLARDGIRLVMCAKQVPCGAAAATVAGKAGVTLRPVSEENAVTDVLGKVISGEADAGLVYVTDVKSAGGKVDSISIPEADAAVNSYPIVPLAGAKDKEAAKAFVDLVTGPEGQQVLAKAGFGAGSR</sequence>
<dbReference type="GO" id="GO:0015689">
    <property type="term" value="P:molybdate ion transport"/>
    <property type="evidence" value="ECO:0007669"/>
    <property type="project" value="InterPro"/>
</dbReference>
<evidence type="ECO:0000313" key="7">
    <source>
        <dbReference type="Proteomes" id="UP000053199"/>
    </source>
</evidence>
<gene>
    <name evidence="6" type="ORF">AS031_09250</name>
</gene>
<name>A0A0V8IPU6_9MICC</name>
<dbReference type="InterPro" id="IPR005950">
    <property type="entry name" value="ModA"/>
</dbReference>
<protein>
    <submittedName>
        <fullName evidence="6">Molybdate-binding protein</fullName>
    </submittedName>
</protein>
<dbReference type="InterPro" id="IPR050682">
    <property type="entry name" value="ModA/WtpA"/>
</dbReference>
<dbReference type="CDD" id="cd13538">
    <property type="entry name" value="PBP2_ModA_like_1"/>
    <property type="match status" value="1"/>
</dbReference>
<feature type="signal peptide" evidence="5">
    <location>
        <begin position="1"/>
        <end position="19"/>
    </location>
</feature>
<keyword evidence="2 4" id="KW-0479">Metal-binding</keyword>
<organism evidence="6 7">
    <name type="scientific">Pseudarthrobacter enclensis</name>
    <dbReference type="NCBI Taxonomy" id="993070"/>
    <lineage>
        <taxon>Bacteria</taxon>
        <taxon>Bacillati</taxon>
        <taxon>Actinomycetota</taxon>
        <taxon>Actinomycetes</taxon>
        <taxon>Micrococcales</taxon>
        <taxon>Micrococcaceae</taxon>
        <taxon>Pseudarthrobacter</taxon>
    </lineage>
</organism>
<dbReference type="PANTHER" id="PTHR30632">
    <property type="entry name" value="MOLYBDATE-BINDING PERIPLASMIC PROTEIN"/>
    <property type="match status" value="1"/>
</dbReference>
<evidence type="ECO:0000256" key="5">
    <source>
        <dbReference type="SAM" id="SignalP"/>
    </source>
</evidence>
<reference evidence="6 7" key="1">
    <citation type="journal article" date="2014" name="Arch. Microbiol.">
        <title>Arthrobacter enclensis sp. nov., isolated from sediment sample.</title>
        <authorList>
            <person name="Dastager S.G."/>
            <person name="Liu Q."/>
            <person name="Tang S.K."/>
            <person name="Krishnamurthi S."/>
            <person name="Lee J.C."/>
            <person name="Li W.J."/>
        </authorList>
    </citation>
    <scope>NUCLEOTIDE SEQUENCE [LARGE SCALE GENOMIC DNA]</scope>
    <source>
        <strain evidence="6 7">NIO-1008</strain>
    </source>
</reference>
<proteinExistence type="inferred from homology"/>
<dbReference type="AlphaFoldDB" id="A0A0V8IPU6"/>
<evidence type="ECO:0000256" key="1">
    <source>
        <dbReference type="ARBA" id="ARBA00009175"/>
    </source>
</evidence>
<dbReference type="SMR" id="A0A0V8IPU6"/>
<evidence type="ECO:0000256" key="2">
    <source>
        <dbReference type="ARBA" id="ARBA00022723"/>
    </source>
</evidence>
<feature type="binding site" evidence="4">
    <location>
        <position position="82"/>
    </location>
    <ligand>
        <name>molybdate</name>
        <dbReference type="ChEBI" id="CHEBI:36264"/>
    </ligand>
</feature>
<dbReference type="RefSeq" id="WP_058267846.1">
    <property type="nucleotide sequence ID" value="NZ_FMAZ01000003.1"/>
</dbReference>
<dbReference type="PROSITE" id="PS51257">
    <property type="entry name" value="PROKAR_LIPOPROTEIN"/>
    <property type="match status" value="1"/>
</dbReference>
<feature type="chain" id="PRO_5038946406" evidence="5">
    <location>
        <begin position="20"/>
        <end position="269"/>
    </location>
</feature>
<evidence type="ECO:0000256" key="3">
    <source>
        <dbReference type="ARBA" id="ARBA00022729"/>
    </source>
</evidence>
<accession>A0A0V8IPU6</accession>
<comment type="caution">
    <text evidence="6">The sequence shown here is derived from an EMBL/GenBank/DDBJ whole genome shotgun (WGS) entry which is preliminary data.</text>
</comment>
<feature type="binding site" evidence="4">
    <location>
        <position position="203"/>
    </location>
    <ligand>
        <name>molybdate</name>
        <dbReference type="ChEBI" id="CHEBI:36264"/>
    </ligand>
</feature>
<feature type="binding site" evidence="4">
    <location>
        <position position="185"/>
    </location>
    <ligand>
        <name>molybdate</name>
        <dbReference type="ChEBI" id="CHEBI:36264"/>
    </ligand>
</feature>
<dbReference type="STRING" id="993070.AS031_09250"/>
<dbReference type="Pfam" id="PF13531">
    <property type="entry name" value="SBP_bac_11"/>
    <property type="match status" value="1"/>
</dbReference>
<keyword evidence="4" id="KW-0500">Molybdenum</keyword>
<dbReference type="Proteomes" id="UP000053199">
    <property type="component" value="Unassembled WGS sequence"/>
</dbReference>
<dbReference type="GO" id="GO:0030973">
    <property type="term" value="F:molybdate ion binding"/>
    <property type="evidence" value="ECO:0007669"/>
    <property type="project" value="TreeGrafter"/>
</dbReference>
<keyword evidence="7" id="KW-1185">Reference proteome</keyword>
<dbReference type="NCBIfam" id="TIGR01256">
    <property type="entry name" value="modA"/>
    <property type="match status" value="1"/>
</dbReference>
<keyword evidence="3 5" id="KW-0732">Signal</keyword>
<dbReference type="PANTHER" id="PTHR30632:SF0">
    <property type="entry name" value="SULFATE-BINDING PROTEIN"/>
    <property type="match status" value="1"/>
</dbReference>
<dbReference type="PIRSF" id="PIRSF004846">
    <property type="entry name" value="ModA"/>
    <property type="match status" value="1"/>
</dbReference>
<dbReference type="Gene3D" id="3.40.190.10">
    <property type="entry name" value="Periplasmic binding protein-like II"/>
    <property type="match status" value="2"/>
</dbReference>
<dbReference type="EMBL" id="LNQM01000003">
    <property type="protein sequence ID" value="KSU76775.1"/>
    <property type="molecule type" value="Genomic_DNA"/>
</dbReference>
<dbReference type="SUPFAM" id="SSF53850">
    <property type="entry name" value="Periplasmic binding protein-like II"/>
    <property type="match status" value="1"/>
</dbReference>
<evidence type="ECO:0000256" key="4">
    <source>
        <dbReference type="PIRSR" id="PIRSR004846-1"/>
    </source>
</evidence>
<feature type="binding site" evidence="4">
    <location>
        <position position="54"/>
    </location>
    <ligand>
        <name>molybdate</name>
        <dbReference type="ChEBI" id="CHEBI:36264"/>
    </ligand>
</feature>